<organism evidence="13 14">
    <name type="scientific">Favolaschia claudopus</name>
    <dbReference type="NCBI Taxonomy" id="2862362"/>
    <lineage>
        <taxon>Eukaryota</taxon>
        <taxon>Fungi</taxon>
        <taxon>Dikarya</taxon>
        <taxon>Basidiomycota</taxon>
        <taxon>Agaricomycotina</taxon>
        <taxon>Agaricomycetes</taxon>
        <taxon>Agaricomycetidae</taxon>
        <taxon>Agaricales</taxon>
        <taxon>Marasmiineae</taxon>
        <taxon>Mycenaceae</taxon>
        <taxon>Favolaschia</taxon>
    </lineage>
</organism>
<dbReference type="GO" id="GO:0000009">
    <property type="term" value="F:alpha-1,6-mannosyltransferase activity"/>
    <property type="evidence" value="ECO:0007669"/>
    <property type="project" value="InterPro"/>
</dbReference>
<dbReference type="GO" id="GO:0005789">
    <property type="term" value="C:endoplasmic reticulum membrane"/>
    <property type="evidence" value="ECO:0007669"/>
    <property type="project" value="UniProtKB-SubCell"/>
</dbReference>
<evidence type="ECO:0000256" key="9">
    <source>
        <dbReference type="ARBA" id="ARBA00022824"/>
    </source>
</evidence>
<dbReference type="AlphaFoldDB" id="A0AAW0EFU3"/>
<evidence type="ECO:0000256" key="1">
    <source>
        <dbReference type="ARBA" id="ARBA00004477"/>
    </source>
</evidence>
<evidence type="ECO:0000256" key="6">
    <source>
        <dbReference type="ARBA" id="ARBA00022676"/>
    </source>
</evidence>
<evidence type="ECO:0000256" key="8">
    <source>
        <dbReference type="ARBA" id="ARBA00022692"/>
    </source>
</evidence>
<keyword evidence="6 12" id="KW-0328">Glycosyltransferase</keyword>
<feature type="transmembrane region" description="Helical" evidence="12">
    <location>
        <begin position="197"/>
        <end position="219"/>
    </location>
</feature>
<evidence type="ECO:0000256" key="10">
    <source>
        <dbReference type="ARBA" id="ARBA00022989"/>
    </source>
</evidence>
<feature type="transmembrane region" description="Helical" evidence="12">
    <location>
        <begin position="263"/>
        <end position="282"/>
    </location>
</feature>
<evidence type="ECO:0000256" key="3">
    <source>
        <dbReference type="ARBA" id="ARBA00008698"/>
    </source>
</evidence>
<evidence type="ECO:0000256" key="2">
    <source>
        <dbReference type="ARBA" id="ARBA00004687"/>
    </source>
</evidence>
<evidence type="ECO:0000313" key="13">
    <source>
        <dbReference type="EMBL" id="KAK7064211.1"/>
    </source>
</evidence>
<keyword evidence="11 12" id="KW-0472">Membrane</keyword>
<dbReference type="InterPro" id="IPR007315">
    <property type="entry name" value="PIG-V/Gpi18"/>
</dbReference>
<comment type="caution">
    <text evidence="13">The sequence shown here is derived from an EMBL/GenBank/DDBJ whole genome shotgun (WGS) entry which is preliminary data.</text>
</comment>
<feature type="transmembrane region" description="Helical" evidence="12">
    <location>
        <begin position="294"/>
        <end position="316"/>
    </location>
</feature>
<keyword evidence="5 12" id="KW-0337">GPI-anchor biosynthesis</keyword>
<comment type="pathway">
    <text evidence="2 12">Glycolipid biosynthesis; glycosylphosphatidylinositol-anchor biosynthesis.</text>
</comment>
<dbReference type="PANTHER" id="PTHR12468">
    <property type="entry name" value="GPI MANNOSYLTRANSFERASE 2"/>
    <property type="match status" value="1"/>
</dbReference>
<keyword evidence="14" id="KW-1185">Reference proteome</keyword>
<evidence type="ECO:0000256" key="12">
    <source>
        <dbReference type="RuleBase" id="RU363112"/>
    </source>
</evidence>
<feature type="transmembrane region" description="Helical" evidence="12">
    <location>
        <begin position="150"/>
        <end position="176"/>
    </location>
</feature>
<keyword evidence="7 12" id="KW-0808">Transferase</keyword>
<dbReference type="Proteomes" id="UP001362999">
    <property type="component" value="Unassembled WGS sequence"/>
</dbReference>
<keyword evidence="8 12" id="KW-0812">Transmembrane</keyword>
<comment type="similarity">
    <text evidence="3 12">Belongs to the PIGV family.</text>
</comment>
<keyword evidence="10 12" id="KW-1133">Transmembrane helix</keyword>
<evidence type="ECO:0000256" key="11">
    <source>
        <dbReference type="ARBA" id="ARBA00023136"/>
    </source>
</evidence>
<evidence type="ECO:0000256" key="5">
    <source>
        <dbReference type="ARBA" id="ARBA00022502"/>
    </source>
</evidence>
<feature type="transmembrane region" description="Helical" evidence="12">
    <location>
        <begin position="107"/>
        <end position="130"/>
    </location>
</feature>
<dbReference type="GO" id="GO:0004376">
    <property type="term" value="F:GPI mannosyltransferase activity"/>
    <property type="evidence" value="ECO:0007669"/>
    <property type="project" value="InterPro"/>
</dbReference>
<dbReference type="EC" id="2.4.1.-" evidence="12"/>
<gene>
    <name evidence="13" type="ORF">R3P38DRAFT_2594249</name>
</gene>
<accession>A0AAW0EFU3</accession>
<evidence type="ECO:0000256" key="4">
    <source>
        <dbReference type="ARBA" id="ARBA00013795"/>
    </source>
</evidence>
<dbReference type="EMBL" id="JAWWNJ010000001">
    <property type="protein sequence ID" value="KAK7064211.1"/>
    <property type="molecule type" value="Genomic_DNA"/>
</dbReference>
<feature type="transmembrane region" description="Helical" evidence="12">
    <location>
        <begin position="65"/>
        <end position="86"/>
    </location>
</feature>
<dbReference type="GO" id="GO:0006506">
    <property type="term" value="P:GPI anchor biosynthetic process"/>
    <property type="evidence" value="ECO:0007669"/>
    <property type="project" value="UniProtKB-KW"/>
</dbReference>
<feature type="transmembrane region" description="Helical" evidence="12">
    <location>
        <begin position="351"/>
        <end position="369"/>
    </location>
</feature>
<reference evidence="13 14" key="1">
    <citation type="journal article" date="2024" name="J Genomics">
        <title>Draft genome sequencing and assembly of Favolaschia claudopus CIRM-BRFM 2984 isolated from oak limbs.</title>
        <authorList>
            <person name="Navarro D."/>
            <person name="Drula E."/>
            <person name="Chaduli D."/>
            <person name="Cazenave R."/>
            <person name="Ahrendt S."/>
            <person name="Wang J."/>
            <person name="Lipzen A."/>
            <person name="Daum C."/>
            <person name="Barry K."/>
            <person name="Grigoriev I.V."/>
            <person name="Favel A."/>
            <person name="Rosso M.N."/>
            <person name="Martin F."/>
        </authorList>
    </citation>
    <scope>NUCLEOTIDE SEQUENCE [LARGE SCALE GENOMIC DNA]</scope>
    <source>
        <strain evidence="13 14">CIRM-BRFM 2984</strain>
    </source>
</reference>
<dbReference type="GO" id="GO:0031501">
    <property type="term" value="C:mannosyltransferase complex"/>
    <property type="evidence" value="ECO:0007669"/>
    <property type="project" value="TreeGrafter"/>
</dbReference>
<evidence type="ECO:0000313" key="14">
    <source>
        <dbReference type="Proteomes" id="UP001362999"/>
    </source>
</evidence>
<name>A0AAW0EFU3_9AGAR</name>
<comment type="function">
    <text evidence="12">Mannosyltransferase involved in glycosylphosphatidylinositol-anchor biosynthesis.</text>
</comment>
<comment type="subcellular location">
    <subcellularLocation>
        <location evidence="1 12">Endoplasmic reticulum membrane</location>
        <topology evidence="1 12">Multi-pass membrane protein</topology>
    </subcellularLocation>
</comment>
<dbReference type="PANTHER" id="PTHR12468:SF2">
    <property type="entry name" value="GPI MANNOSYLTRANSFERASE 2"/>
    <property type="match status" value="1"/>
</dbReference>
<feature type="transmembrane region" description="Helical" evidence="12">
    <location>
        <begin position="322"/>
        <end position="342"/>
    </location>
</feature>
<dbReference type="Pfam" id="PF04188">
    <property type="entry name" value="Mannosyl_trans2"/>
    <property type="match status" value="1"/>
</dbReference>
<evidence type="ECO:0000256" key="7">
    <source>
        <dbReference type="ARBA" id="ARBA00022679"/>
    </source>
</evidence>
<proteinExistence type="inferred from homology"/>
<sequence length="373" mass="42072">MRSFLFRLTAISRLATAAILLLATLFNPFDAATPHLLLKWDAIHFIHIARKGYVYEHEWAFLPGIHFMLSLFQSSVLAPTLVSLAIAYDASLTMYELSLLHLGSPALAKLATVLSLLPSSPVTLFFAPYAEPFFTYLSYKGMLYSAQSRYFLAAIMFTLAATFRSNGFLLSGFIIWGLLVQPLLNRIPIYPTRVLKCIILSAVPFTPFIAHNLAAYLAFCSTNNSPEPEWCTRRLPLIYSHVQSRYWDVGFMRYWTLQQLPNFIIAAPPLAAILAFSLHYLYRWSKSPTSPRRAFNSPSVAPHAIHAIVMSGMLLFASHTQIVLRLAASMPVTYWSAAWLLLEYPKWGRAWVTWSVVWGALSILLWGSFLPPA</sequence>
<keyword evidence="9 12" id="KW-0256">Endoplasmic reticulum</keyword>
<protein>
    <recommendedName>
        <fullName evidence="4 12">GPI mannosyltransferase 2</fullName>
        <ecNumber evidence="12">2.4.1.-</ecNumber>
    </recommendedName>
</protein>